<evidence type="ECO:0000313" key="1">
    <source>
        <dbReference type="EMBL" id="KIK80449.1"/>
    </source>
</evidence>
<dbReference type="OrthoDB" id="2712130at2759"/>
<organism evidence="1 2">
    <name type="scientific">Paxillus rubicundulus Ve08.2h10</name>
    <dbReference type="NCBI Taxonomy" id="930991"/>
    <lineage>
        <taxon>Eukaryota</taxon>
        <taxon>Fungi</taxon>
        <taxon>Dikarya</taxon>
        <taxon>Basidiomycota</taxon>
        <taxon>Agaricomycotina</taxon>
        <taxon>Agaricomycetes</taxon>
        <taxon>Agaricomycetidae</taxon>
        <taxon>Boletales</taxon>
        <taxon>Paxilineae</taxon>
        <taxon>Paxillaceae</taxon>
        <taxon>Paxillus</taxon>
    </lineage>
</organism>
<gene>
    <name evidence="1" type="ORF">PAXRUDRAFT_234851</name>
</gene>
<reference evidence="2" key="2">
    <citation type="submission" date="2015-01" db="EMBL/GenBank/DDBJ databases">
        <title>Evolutionary Origins and Diversification of the Mycorrhizal Mutualists.</title>
        <authorList>
            <consortium name="DOE Joint Genome Institute"/>
            <consortium name="Mycorrhizal Genomics Consortium"/>
            <person name="Kohler A."/>
            <person name="Kuo A."/>
            <person name="Nagy L.G."/>
            <person name="Floudas D."/>
            <person name="Copeland A."/>
            <person name="Barry K.W."/>
            <person name="Cichocki N."/>
            <person name="Veneault-Fourrey C."/>
            <person name="LaButti K."/>
            <person name="Lindquist E.A."/>
            <person name="Lipzen A."/>
            <person name="Lundell T."/>
            <person name="Morin E."/>
            <person name="Murat C."/>
            <person name="Riley R."/>
            <person name="Ohm R."/>
            <person name="Sun H."/>
            <person name="Tunlid A."/>
            <person name="Henrissat B."/>
            <person name="Grigoriev I.V."/>
            <person name="Hibbett D.S."/>
            <person name="Martin F."/>
        </authorList>
    </citation>
    <scope>NUCLEOTIDE SEQUENCE [LARGE SCALE GENOMIC DNA]</scope>
    <source>
        <strain evidence="2">Ve08.2h10</strain>
    </source>
</reference>
<proteinExistence type="predicted"/>
<dbReference type="AlphaFoldDB" id="A0A0D0DGQ3"/>
<protein>
    <submittedName>
        <fullName evidence="1">Uncharacterized protein</fullName>
    </submittedName>
</protein>
<sequence>MIFCHASLGVCPGRRPFPCGERRSGMVLFRFSWQFRRFRPSPQPALSTHFGPLTYSEGQASFFRFITHSSRILTLPAQIRDLAQRPALPPHTESYSHRICVTPIALRLLYEFYSLRTRVSTVFPLPPAFSLALLFLPLPLSFSARLVTAYTKDDDLVL</sequence>
<dbReference type="HOGENOM" id="CLU_141166_0_0_1"/>
<dbReference type="InParanoid" id="A0A0D0DGQ3"/>
<name>A0A0D0DGQ3_9AGAM</name>
<evidence type="ECO:0000313" key="2">
    <source>
        <dbReference type="Proteomes" id="UP000054538"/>
    </source>
</evidence>
<dbReference type="EMBL" id="KN826016">
    <property type="protein sequence ID" value="KIK80449.1"/>
    <property type="molecule type" value="Genomic_DNA"/>
</dbReference>
<keyword evidence="2" id="KW-1185">Reference proteome</keyword>
<accession>A0A0D0DGQ3</accession>
<dbReference type="Proteomes" id="UP000054538">
    <property type="component" value="Unassembled WGS sequence"/>
</dbReference>
<reference evidence="1 2" key="1">
    <citation type="submission" date="2014-04" db="EMBL/GenBank/DDBJ databases">
        <authorList>
            <consortium name="DOE Joint Genome Institute"/>
            <person name="Kuo A."/>
            <person name="Kohler A."/>
            <person name="Jargeat P."/>
            <person name="Nagy L.G."/>
            <person name="Floudas D."/>
            <person name="Copeland A."/>
            <person name="Barry K.W."/>
            <person name="Cichocki N."/>
            <person name="Veneault-Fourrey C."/>
            <person name="LaButti K."/>
            <person name="Lindquist E.A."/>
            <person name="Lipzen A."/>
            <person name="Lundell T."/>
            <person name="Morin E."/>
            <person name="Murat C."/>
            <person name="Sun H."/>
            <person name="Tunlid A."/>
            <person name="Henrissat B."/>
            <person name="Grigoriev I.V."/>
            <person name="Hibbett D.S."/>
            <person name="Martin F."/>
            <person name="Nordberg H.P."/>
            <person name="Cantor M.N."/>
            <person name="Hua S.X."/>
        </authorList>
    </citation>
    <scope>NUCLEOTIDE SEQUENCE [LARGE SCALE GENOMIC DNA]</scope>
    <source>
        <strain evidence="1 2">Ve08.2h10</strain>
    </source>
</reference>